<accession>A0ACB9RLM8</accession>
<organism evidence="1 2">
    <name type="scientific">Melastoma candidum</name>
    <dbReference type="NCBI Taxonomy" id="119954"/>
    <lineage>
        <taxon>Eukaryota</taxon>
        <taxon>Viridiplantae</taxon>
        <taxon>Streptophyta</taxon>
        <taxon>Embryophyta</taxon>
        <taxon>Tracheophyta</taxon>
        <taxon>Spermatophyta</taxon>
        <taxon>Magnoliopsida</taxon>
        <taxon>eudicotyledons</taxon>
        <taxon>Gunneridae</taxon>
        <taxon>Pentapetalae</taxon>
        <taxon>rosids</taxon>
        <taxon>malvids</taxon>
        <taxon>Myrtales</taxon>
        <taxon>Melastomataceae</taxon>
        <taxon>Melastomatoideae</taxon>
        <taxon>Melastomateae</taxon>
        <taxon>Melastoma</taxon>
    </lineage>
</organism>
<reference evidence="2" key="1">
    <citation type="journal article" date="2023" name="Front. Plant Sci.">
        <title>Chromosomal-level genome assembly of Melastoma candidum provides insights into trichome evolution.</title>
        <authorList>
            <person name="Zhong Y."/>
            <person name="Wu W."/>
            <person name="Sun C."/>
            <person name="Zou P."/>
            <person name="Liu Y."/>
            <person name="Dai S."/>
            <person name="Zhou R."/>
        </authorList>
    </citation>
    <scope>NUCLEOTIDE SEQUENCE [LARGE SCALE GENOMIC DNA]</scope>
</reference>
<proteinExistence type="predicted"/>
<sequence length="489" mass="55685">MTTMDGSEHRRKLHAVFLSVPLQGHIRPAINLAIDLASRGITITFIVIRYIHLQLVNSADFPDKQNDQDIFEGARRAGLDIRYEIIDDGLPVEYDRMKNIDQNFKAHIHVFPAHADFVMKKIVRRSDPPVNFLIADTFYTCSGDLAKKYGLVNVSFWTEPALVLCIYNHIDLLKQNGHYACKENRKDPIDYIPGVRAIEPTDLPSFLQDPDASNMGAQFIQAVFDDEKTSDIVIINTIQELELEAIASMLRSKPTYAIGPISAPESPQLHISTTIFRELDCMRWLDTKREHSVLYISFGSFCSGNEAAMREIAHEVLLSMVNFLWVIRDDMDEFLPDGFTEAAEGRGLIVPWCNQKKVISHPAVGGFLTHCGWNSILESIQCEVPLICFPLFADQFTNRRIVVEEFQIGINLHDREEVSRAEVAEKICRVMEGSMSDNLRKNLRERKKAMKDAVTANGSSRRNIREFINCVEKKVRSKEDINFSNSYDN</sequence>
<protein>
    <submittedName>
        <fullName evidence="1">Uncharacterized protein</fullName>
    </submittedName>
</protein>
<name>A0ACB9RLM8_9MYRT</name>
<comment type="caution">
    <text evidence="1">The sequence shown here is derived from an EMBL/GenBank/DDBJ whole genome shotgun (WGS) entry which is preliminary data.</text>
</comment>
<keyword evidence="2" id="KW-1185">Reference proteome</keyword>
<evidence type="ECO:0000313" key="1">
    <source>
        <dbReference type="EMBL" id="KAI4378726.1"/>
    </source>
</evidence>
<evidence type="ECO:0000313" key="2">
    <source>
        <dbReference type="Proteomes" id="UP001057402"/>
    </source>
</evidence>
<dbReference type="EMBL" id="CM042883">
    <property type="protein sequence ID" value="KAI4378726.1"/>
    <property type="molecule type" value="Genomic_DNA"/>
</dbReference>
<gene>
    <name evidence="1" type="ORF">MLD38_016165</name>
</gene>
<dbReference type="Proteomes" id="UP001057402">
    <property type="component" value="Chromosome 4"/>
</dbReference>